<dbReference type="EMBL" id="CH445326">
    <property type="protein sequence ID" value="EAT91480.1"/>
    <property type="molecule type" value="Genomic_DNA"/>
</dbReference>
<dbReference type="InParanoid" id="Q0V2D3"/>
<evidence type="ECO:0000313" key="1">
    <source>
        <dbReference type="EMBL" id="EAT91480.1"/>
    </source>
</evidence>
<dbReference type="Proteomes" id="UP000001055">
    <property type="component" value="Unassembled WGS sequence"/>
</dbReference>
<accession>Q0V2D3</accession>
<dbReference type="GeneID" id="5969301"/>
<evidence type="ECO:0000313" key="2">
    <source>
        <dbReference type="Proteomes" id="UP000001055"/>
    </source>
</evidence>
<gene>
    <name evidence="1" type="ORF">SNOG_01831</name>
</gene>
<proteinExistence type="predicted"/>
<dbReference type="RefSeq" id="XP_001792456.1">
    <property type="nucleotide sequence ID" value="XM_001792404.1"/>
</dbReference>
<name>Q0V2D3_PHANO</name>
<dbReference type="AlphaFoldDB" id="Q0V2D3"/>
<dbReference type="KEGG" id="pno:SNOG_01831"/>
<organism evidence="1 2">
    <name type="scientific">Phaeosphaeria nodorum (strain SN15 / ATCC MYA-4574 / FGSC 10173)</name>
    <name type="common">Glume blotch fungus</name>
    <name type="synonym">Parastagonospora nodorum</name>
    <dbReference type="NCBI Taxonomy" id="321614"/>
    <lineage>
        <taxon>Eukaryota</taxon>
        <taxon>Fungi</taxon>
        <taxon>Dikarya</taxon>
        <taxon>Ascomycota</taxon>
        <taxon>Pezizomycotina</taxon>
        <taxon>Dothideomycetes</taxon>
        <taxon>Pleosporomycetidae</taxon>
        <taxon>Pleosporales</taxon>
        <taxon>Pleosporineae</taxon>
        <taxon>Phaeosphaeriaceae</taxon>
        <taxon>Parastagonospora</taxon>
    </lineage>
</organism>
<reference evidence="2" key="1">
    <citation type="journal article" date="2007" name="Plant Cell">
        <title>Dothideomycete-plant interactions illuminated by genome sequencing and EST analysis of the wheat pathogen Stagonospora nodorum.</title>
        <authorList>
            <person name="Hane J.K."/>
            <person name="Lowe R.G."/>
            <person name="Solomon P.S."/>
            <person name="Tan K.C."/>
            <person name="Schoch C.L."/>
            <person name="Spatafora J.W."/>
            <person name="Crous P.W."/>
            <person name="Kodira C."/>
            <person name="Birren B.W."/>
            <person name="Galagan J.E."/>
            <person name="Torriani S.F."/>
            <person name="McDonald B.A."/>
            <person name="Oliver R.P."/>
        </authorList>
    </citation>
    <scope>NUCLEOTIDE SEQUENCE [LARGE SCALE GENOMIC DNA]</scope>
    <source>
        <strain evidence="2">SN15 / ATCC MYA-4574 / FGSC 10173</strain>
    </source>
</reference>
<sequence>MSYPLFQTSNAQNTSSHGLECNLPLSPSNFLIWP</sequence>
<protein>
    <submittedName>
        <fullName evidence="1">Uncharacterized protein</fullName>
    </submittedName>
</protein>